<evidence type="ECO:0000256" key="8">
    <source>
        <dbReference type="ARBA" id="ARBA00023040"/>
    </source>
</evidence>
<dbReference type="InterPro" id="IPR002172">
    <property type="entry name" value="LDrepeatLR_classA_rpt"/>
</dbReference>
<dbReference type="SUPFAM" id="SSF52058">
    <property type="entry name" value="L domain-like"/>
    <property type="match status" value="1"/>
</dbReference>
<feature type="disulfide bond" evidence="14">
    <location>
        <begin position="488"/>
        <end position="500"/>
    </location>
</feature>
<feature type="disulfide bond" evidence="14">
    <location>
        <begin position="138"/>
        <end position="153"/>
    </location>
</feature>
<evidence type="ECO:0000256" key="10">
    <source>
        <dbReference type="ARBA" id="ARBA00023157"/>
    </source>
</evidence>
<feature type="transmembrane region" description="Helical" evidence="16">
    <location>
        <begin position="943"/>
        <end position="968"/>
    </location>
</feature>
<feature type="disulfide bond" evidence="14">
    <location>
        <begin position="165"/>
        <end position="183"/>
    </location>
</feature>
<evidence type="ECO:0000313" key="18">
    <source>
        <dbReference type="EMBL" id="CAH1772213.1"/>
    </source>
</evidence>
<feature type="disulfide bond" evidence="14">
    <location>
        <begin position="119"/>
        <end position="131"/>
    </location>
</feature>
<keyword evidence="10 14" id="KW-1015">Disulfide bond</keyword>
<feature type="disulfide bond" evidence="14">
    <location>
        <begin position="370"/>
        <end position="382"/>
    </location>
</feature>
<feature type="transmembrane region" description="Helical" evidence="16">
    <location>
        <begin position="769"/>
        <end position="794"/>
    </location>
</feature>
<evidence type="ECO:0000256" key="13">
    <source>
        <dbReference type="ARBA" id="ARBA00023224"/>
    </source>
</evidence>
<dbReference type="GO" id="GO:0009755">
    <property type="term" value="P:hormone-mediated signaling pathway"/>
    <property type="evidence" value="ECO:0007669"/>
    <property type="project" value="TreeGrafter"/>
</dbReference>
<feature type="region of interest" description="Disordered" evidence="15">
    <location>
        <begin position="1065"/>
        <end position="1144"/>
    </location>
</feature>
<comment type="caution">
    <text evidence="14">Lacks conserved residue(s) required for the propagation of feature annotation.</text>
</comment>
<evidence type="ECO:0000256" key="1">
    <source>
        <dbReference type="ARBA" id="ARBA00004651"/>
    </source>
</evidence>
<dbReference type="SMART" id="SM00369">
    <property type="entry name" value="LRR_TYP"/>
    <property type="match status" value="6"/>
</dbReference>
<keyword evidence="7 16" id="KW-1133">Transmembrane helix</keyword>
<dbReference type="PROSITE" id="PS01209">
    <property type="entry name" value="LDLRA_1"/>
    <property type="match status" value="4"/>
</dbReference>
<feature type="disulfide bond" evidence="14">
    <location>
        <begin position="126"/>
        <end position="144"/>
    </location>
</feature>
<keyword evidence="9 16" id="KW-0472">Membrane</keyword>
<dbReference type="EMBL" id="CAIIXF020000001">
    <property type="protein sequence ID" value="CAH1772213.1"/>
    <property type="molecule type" value="Genomic_DNA"/>
</dbReference>
<dbReference type="FunFam" id="1.20.1070.10:FF:000333">
    <property type="entry name" value="Relaxin receptor 1"/>
    <property type="match status" value="1"/>
</dbReference>
<evidence type="ECO:0000256" key="15">
    <source>
        <dbReference type="SAM" id="MobiDB-lite"/>
    </source>
</evidence>
<feature type="disulfide bond" evidence="14">
    <location>
        <begin position="177"/>
        <end position="192"/>
    </location>
</feature>
<gene>
    <name evidence="18" type="ORF">OFUS_LOCUS8</name>
</gene>
<evidence type="ECO:0000256" key="17">
    <source>
        <dbReference type="SAM" id="SignalP"/>
    </source>
</evidence>
<keyword evidence="19" id="KW-1185">Reference proteome</keyword>
<protein>
    <submittedName>
        <fullName evidence="18">Uncharacterized protein</fullName>
    </submittedName>
</protein>
<organism evidence="18 19">
    <name type="scientific">Owenia fusiformis</name>
    <name type="common">Polychaete worm</name>
    <dbReference type="NCBI Taxonomy" id="6347"/>
    <lineage>
        <taxon>Eukaryota</taxon>
        <taxon>Metazoa</taxon>
        <taxon>Spiralia</taxon>
        <taxon>Lophotrochozoa</taxon>
        <taxon>Annelida</taxon>
        <taxon>Polychaeta</taxon>
        <taxon>Sedentaria</taxon>
        <taxon>Canalipalpata</taxon>
        <taxon>Sabellida</taxon>
        <taxon>Oweniida</taxon>
        <taxon>Oweniidae</taxon>
        <taxon>Owenia</taxon>
    </lineage>
</organism>
<feature type="disulfide bond" evidence="14">
    <location>
        <begin position="99"/>
        <end position="114"/>
    </location>
</feature>
<dbReference type="Gene3D" id="3.80.10.10">
    <property type="entry name" value="Ribonuclease Inhibitor"/>
    <property type="match status" value="1"/>
</dbReference>
<evidence type="ECO:0000256" key="16">
    <source>
        <dbReference type="SAM" id="Phobius"/>
    </source>
</evidence>
<keyword evidence="3" id="KW-0433">Leucine-rich repeat</keyword>
<keyword evidence="4 16" id="KW-0812">Transmembrane</keyword>
<feature type="transmembrane region" description="Helical" evidence="16">
    <location>
        <begin position="989"/>
        <end position="1015"/>
    </location>
</feature>
<keyword evidence="13" id="KW-0807">Transducer</keyword>
<dbReference type="Pfam" id="PF00057">
    <property type="entry name" value="Ldl_recept_a"/>
    <property type="match status" value="4"/>
</dbReference>
<dbReference type="InterPro" id="IPR017452">
    <property type="entry name" value="GPCR_Rhodpsn_7TM"/>
</dbReference>
<feature type="disulfide bond" evidence="14">
    <location>
        <begin position="495"/>
        <end position="513"/>
    </location>
</feature>
<dbReference type="PANTHER" id="PTHR24372">
    <property type="entry name" value="GLYCOPROTEIN HORMONE RECEPTOR"/>
    <property type="match status" value="1"/>
</dbReference>
<dbReference type="PRINTS" id="PR00261">
    <property type="entry name" value="LDLRECEPTOR"/>
</dbReference>
<feature type="disulfide bond" evidence="14">
    <location>
        <begin position="416"/>
        <end position="434"/>
    </location>
</feature>
<dbReference type="PROSITE" id="PS50068">
    <property type="entry name" value="LDLRA_2"/>
    <property type="match status" value="11"/>
</dbReference>
<dbReference type="Proteomes" id="UP000749559">
    <property type="component" value="Unassembled WGS sequence"/>
</dbReference>
<feature type="disulfide bond" evidence="14">
    <location>
        <begin position="428"/>
        <end position="443"/>
    </location>
</feature>
<dbReference type="PROSITE" id="PS51450">
    <property type="entry name" value="LRR"/>
    <property type="match status" value="3"/>
</dbReference>
<evidence type="ECO:0000256" key="6">
    <source>
        <dbReference type="ARBA" id="ARBA00022737"/>
    </source>
</evidence>
<feature type="disulfide bond" evidence="14">
    <location>
        <begin position="158"/>
        <end position="170"/>
    </location>
</feature>
<dbReference type="SUPFAM" id="SSF57424">
    <property type="entry name" value="LDL receptor-like module"/>
    <property type="match status" value="6"/>
</dbReference>
<dbReference type="GO" id="GO:0007189">
    <property type="term" value="P:adenylate cyclase-activating G protein-coupled receptor signaling pathway"/>
    <property type="evidence" value="ECO:0007669"/>
    <property type="project" value="TreeGrafter"/>
</dbReference>
<keyword evidence="6" id="KW-0677">Repeat</keyword>
<feature type="disulfide bond" evidence="14">
    <location>
        <begin position="348"/>
        <end position="363"/>
    </location>
</feature>
<dbReference type="InterPro" id="IPR000276">
    <property type="entry name" value="GPCR_Rhodpsn"/>
</dbReference>
<dbReference type="InterPro" id="IPR023415">
    <property type="entry name" value="LDLR_class-A_CS"/>
</dbReference>
<dbReference type="InterPro" id="IPR003591">
    <property type="entry name" value="Leu-rich_rpt_typical-subtyp"/>
</dbReference>
<keyword evidence="12" id="KW-0325">Glycoprotein</keyword>
<feature type="disulfide bond" evidence="14">
    <location>
        <begin position="448"/>
        <end position="460"/>
    </location>
</feature>
<name>A0A8J1UUA4_OWEFU</name>
<feature type="disulfide bond" evidence="14">
    <location>
        <begin position="389"/>
        <end position="404"/>
    </location>
</feature>
<feature type="chain" id="PRO_5043758890" evidence="17">
    <location>
        <begin position="24"/>
        <end position="1144"/>
    </location>
</feature>
<feature type="transmembrane region" description="Helical" evidence="16">
    <location>
        <begin position="851"/>
        <end position="881"/>
    </location>
</feature>
<dbReference type="PROSITE" id="PS50262">
    <property type="entry name" value="G_PROTEIN_RECEP_F1_2"/>
    <property type="match status" value="1"/>
</dbReference>
<dbReference type="AlphaFoldDB" id="A0A8J1UUA4"/>
<dbReference type="InterPro" id="IPR032675">
    <property type="entry name" value="LRR_dom_sf"/>
</dbReference>
<evidence type="ECO:0000256" key="7">
    <source>
        <dbReference type="ARBA" id="ARBA00022989"/>
    </source>
</evidence>
<feature type="compositionally biased region" description="Basic and acidic residues" evidence="15">
    <location>
        <begin position="1090"/>
        <end position="1105"/>
    </location>
</feature>
<keyword evidence="8" id="KW-0297">G-protein coupled receptor</keyword>
<evidence type="ECO:0000256" key="9">
    <source>
        <dbReference type="ARBA" id="ARBA00023136"/>
    </source>
</evidence>
<dbReference type="InterPro" id="IPR036055">
    <property type="entry name" value="LDL_receptor-like_sf"/>
</dbReference>
<dbReference type="Gene3D" id="1.20.1070.10">
    <property type="entry name" value="Rhodopsin 7-helix transmembrane proteins"/>
    <property type="match status" value="1"/>
</dbReference>
<sequence>MAVFTLCIFALASLSGNFELTSGSSNETNYVETLISGEDTVCKSEELECDDLCLGPSKICNGVSECFSGVDENCGCLSNEFACNETYSATQCIDVIRRCDRKEDCNNGADELECDTYTCPTTHSKCGNHFCIPREAWCNFIDDCGDFSDESKCDHRKCYSQEFTCSNGECIKSAFMCDNNTDCIDGSDEINCENHFYCDNGLYIPRSSLICDKWVDCKWTQLDELNCDACSGPEDFQCNNGRCIRASNVCDGVCDCATSCDDENECEFTCVGKFDCSSRQHGNIADWRGGRCIDWKFVCDGVNDCWDSGRGRDESYCKTPGDDFCRNSNAYNNDLRCIGNCLRSNLVCNYVKDCRDGRDEVGCGYLDIPCSKSEFMCHSGQCVDESLRCDGVSHCLDHSDETNCGDHVCRDDQWQCANGQCLIGSQVCDYTRDCFDNSDENNCNHKNCTSVEFRCRSGQCIPNENVCHQSNNGCIDHSHLLNCREYVCDSGYFKCTNSYCIPESKKCDDVVDCELSLNDEAQEVCKKPYACPYPSEECTCHWKELNCSFQGLVMLPVGLKEEIKVSEFHLSGNNLILNNETFEKWGKLTYLDLSRNNLSYIPAGVFKQLWRLQELNLGDNYISSITQGSFTGLSSLSKLTLGGNSISSIQRSGFSGLSSLGILDLRHQNLTAVHADSFQGLRQLRNLDLSYNRITHISDGAFNGLQDLLKLTISHNVIVTIGENAFNGLGKLNMLTTDEFKFCCLAKHVENCNPKPDEFSSCEDLMSNFVLRASIWILGTVACLGNLVVVIWRLKEFRGSKIHSFLITNLAIGDFLMGLYLLIIASVDAFYRGHYIVYHDTWRKSSMCNFAGFLSTFSCEISVFTLTVITLDRLIVIIFPFKAKRMSIRQARGVMLTAWLVVSFLAGLPLSNAPYFKDFYGRSGVCLALHITHDKPNGWEYSVFIFLALNMVSFLFIASSYISMFIVAKRTQGAVRSQEVKNDTKLARRMTLIVMTDFCCWVPIILLGIISLMGFNIHSQIYAWVAVFVLPLNSALNPVIYTISTAPFLKRARLLRRSFMTKDTSSTAADASSHPGSGFRFKSSLHHTSVSRDHSSRPKFRRDYVALKQHPGGSQHNTSVGEGSIKRGTTRLANESTGNTEIYD</sequence>
<feature type="transmembrane region" description="Helical" evidence="16">
    <location>
        <begin position="806"/>
        <end position="831"/>
    </location>
</feature>
<dbReference type="Pfam" id="PF13855">
    <property type="entry name" value="LRR_8"/>
    <property type="match status" value="2"/>
</dbReference>
<feature type="disulfide bond" evidence="14">
    <location>
        <begin position="377"/>
        <end position="395"/>
    </location>
</feature>
<evidence type="ECO:0000256" key="3">
    <source>
        <dbReference type="ARBA" id="ARBA00022614"/>
    </source>
</evidence>
<dbReference type="CDD" id="cd00112">
    <property type="entry name" value="LDLa"/>
    <property type="match status" value="8"/>
</dbReference>
<evidence type="ECO:0000256" key="12">
    <source>
        <dbReference type="ARBA" id="ARBA00023180"/>
    </source>
</evidence>
<evidence type="ECO:0000256" key="4">
    <source>
        <dbReference type="ARBA" id="ARBA00022692"/>
    </source>
</evidence>
<feature type="signal peptide" evidence="17">
    <location>
        <begin position="1"/>
        <end position="23"/>
    </location>
</feature>
<feature type="disulfide bond" evidence="14">
    <location>
        <begin position="238"/>
        <end position="256"/>
    </location>
</feature>
<reference evidence="18" key="1">
    <citation type="submission" date="2022-03" db="EMBL/GenBank/DDBJ databases">
        <authorList>
            <person name="Martin C."/>
        </authorList>
    </citation>
    <scope>NUCLEOTIDE SEQUENCE</scope>
</reference>
<dbReference type="CDD" id="cd15137">
    <property type="entry name" value="7tmA_Relaxin_R"/>
    <property type="match status" value="1"/>
</dbReference>
<proteinExistence type="predicted"/>
<evidence type="ECO:0000256" key="2">
    <source>
        <dbReference type="ARBA" id="ARBA00022475"/>
    </source>
</evidence>
<keyword evidence="5 17" id="KW-0732">Signal</keyword>
<feature type="disulfide bond" evidence="14">
    <location>
        <begin position="409"/>
        <end position="421"/>
    </location>
</feature>
<comment type="subcellular location">
    <subcellularLocation>
        <location evidence="1">Cell membrane</location>
        <topology evidence="1">Multi-pass membrane protein</topology>
    </subcellularLocation>
</comment>
<dbReference type="FunFam" id="4.10.400.10:FF:000034">
    <property type="entry name" value="Low-density lipoprotein receptor-related protein 2"/>
    <property type="match status" value="1"/>
</dbReference>
<evidence type="ECO:0000313" key="19">
    <source>
        <dbReference type="Proteomes" id="UP000749559"/>
    </source>
</evidence>
<feature type="transmembrane region" description="Helical" evidence="16">
    <location>
        <begin position="1021"/>
        <end position="1049"/>
    </location>
</feature>
<keyword evidence="11" id="KW-0675">Receptor</keyword>
<keyword evidence="2" id="KW-1003">Cell membrane</keyword>
<dbReference type="PANTHER" id="PTHR24372:SF77">
    <property type="entry name" value="G-PROTEIN COUPLED RECEPTORS FAMILY 1 PROFILE DOMAIN-CONTAINING PROTEIN"/>
    <property type="match status" value="1"/>
</dbReference>
<dbReference type="GO" id="GO:0008528">
    <property type="term" value="F:G protein-coupled peptide receptor activity"/>
    <property type="evidence" value="ECO:0007669"/>
    <property type="project" value="TreeGrafter"/>
</dbReference>
<feature type="transmembrane region" description="Helical" evidence="16">
    <location>
        <begin position="893"/>
        <end position="910"/>
    </location>
</feature>
<dbReference type="InterPro" id="IPR001611">
    <property type="entry name" value="Leu-rich_rpt"/>
</dbReference>
<dbReference type="Pfam" id="PF00001">
    <property type="entry name" value="7tm_1"/>
    <property type="match status" value="1"/>
</dbReference>
<dbReference type="SMART" id="SM00192">
    <property type="entry name" value="LDLa"/>
    <property type="match status" value="11"/>
</dbReference>
<dbReference type="GO" id="GO:0005886">
    <property type="term" value="C:plasma membrane"/>
    <property type="evidence" value="ECO:0007669"/>
    <property type="project" value="UniProtKB-SubCell"/>
</dbReference>
<comment type="caution">
    <text evidence="18">The sequence shown here is derived from an EMBL/GenBank/DDBJ whole genome shotgun (WGS) entry which is preliminary data.</text>
</comment>
<evidence type="ECO:0000256" key="14">
    <source>
        <dbReference type="PROSITE-ProRule" id="PRU00124"/>
    </source>
</evidence>
<evidence type="ECO:0000256" key="5">
    <source>
        <dbReference type="ARBA" id="ARBA00022729"/>
    </source>
</evidence>
<evidence type="ECO:0000256" key="11">
    <source>
        <dbReference type="ARBA" id="ARBA00023170"/>
    </source>
</evidence>
<feature type="compositionally biased region" description="Polar residues" evidence="15">
    <location>
        <begin position="1131"/>
        <end position="1144"/>
    </location>
</feature>
<dbReference type="SUPFAM" id="SSF81321">
    <property type="entry name" value="Family A G protein-coupled receptor-like"/>
    <property type="match status" value="1"/>
</dbReference>
<accession>A0A8J1UUA4</accession>
<dbReference type="Gene3D" id="4.10.400.10">
    <property type="entry name" value="Low-density Lipoprotein Receptor"/>
    <property type="match status" value="7"/>
</dbReference>
<dbReference type="OrthoDB" id="6022531at2759"/>
<feature type="compositionally biased region" description="Polar residues" evidence="15">
    <location>
        <begin position="1112"/>
        <end position="1121"/>
    </location>
</feature>